<protein>
    <recommendedName>
        <fullName evidence="4">MFS transporter</fullName>
    </recommendedName>
</protein>
<reference evidence="2 3" key="1">
    <citation type="submission" date="2008-07" db="EMBL/GenBank/DDBJ databases">
        <authorList>
            <person name="Gonzalez J."/>
            <person name="Sokolova T."/>
            <person name="Ferriera S."/>
            <person name="Johnson J."/>
            <person name="Kravitz S."/>
            <person name="Beeson K."/>
            <person name="Sutton G."/>
            <person name="Rogers Y.-H."/>
            <person name="Friedman R."/>
            <person name="Frazier M."/>
            <person name="Venter J.C."/>
        </authorList>
    </citation>
    <scope>NUCLEOTIDE SEQUENCE [LARGE SCALE GENOMIC DNA]</scope>
    <source>
        <strain evidence="2 3">DSM 12653</strain>
    </source>
</reference>
<proteinExistence type="predicted"/>
<sequence>MEVLIRFKLSRFIKFLKENLSFFKVWLGYSQNTIGGRLTIIARTVLFYQITNSASAVAIFSIFSMLPIILLSPIAGWFSDFTSRKKS</sequence>
<feature type="transmembrane region" description="Helical" evidence="1">
    <location>
        <begin position="56"/>
        <end position="78"/>
    </location>
</feature>
<dbReference type="EMBL" id="ABXP02000106">
    <property type="protein sequence ID" value="KKC29131.1"/>
    <property type="molecule type" value="Genomic_DNA"/>
</dbReference>
<organism evidence="2 3">
    <name type="scientific">Caldanaerobacter subterraneus subsp. pacificus DSM 12653</name>
    <dbReference type="NCBI Taxonomy" id="391606"/>
    <lineage>
        <taxon>Bacteria</taxon>
        <taxon>Bacillati</taxon>
        <taxon>Bacillota</taxon>
        <taxon>Clostridia</taxon>
        <taxon>Thermoanaerobacterales</taxon>
        <taxon>Thermoanaerobacteraceae</taxon>
        <taxon>Caldanaerobacter</taxon>
    </lineage>
</organism>
<evidence type="ECO:0000313" key="3">
    <source>
        <dbReference type="Proteomes" id="UP000010146"/>
    </source>
</evidence>
<dbReference type="Proteomes" id="UP000010146">
    <property type="component" value="Unassembled WGS sequence"/>
</dbReference>
<reference evidence="2 3" key="2">
    <citation type="journal article" date="2015" name="BMC Genomics">
        <title>Analysis of three genomes within the thermophilic bacterial species Caldanaerobacter subterraneus with a focus on carbon monoxide dehydrogenase evolution and hydrolase diversity.</title>
        <authorList>
            <person name="Sant'Anna F.H."/>
            <person name="Lebedinsky A.V."/>
            <person name="Sokolova T.G."/>
            <person name="Robb F.T."/>
            <person name="Gonzalez J.M."/>
        </authorList>
    </citation>
    <scope>NUCLEOTIDE SEQUENCE [LARGE SCALE GENOMIC DNA]</scope>
    <source>
        <strain evidence="2 3">DSM 12653</strain>
    </source>
</reference>
<dbReference type="SUPFAM" id="SSF103473">
    <property type="entry name" value="MFS general substrate transporter"/>
    <property type="match status" value="1"/>
</dbReference>
<evidence type="ECO:0000313" key="2">
    <source>
        <dbReference type="EMBL" id="KKC29131.1"/>
    </source>
</evidence>
<dbReference type="AlphaFoldDB" id="A0A0F5PL63"/>
<keyword evidence="1" id="KW-1133">Transmembrane helix</keyword>
<reference evidence="3" key="3">
    <citation type="submission" date="2015-02" db="EMBL/GenBank/DDBJ databases">
        <title>Genome analysis of three genomes within the thermophilic hydrogenogenic bacterial species Caldanaerobacter subterraneus.</title>
        <authorList>
            <person name="Sant'Anna F.H."/>
            <person name="Lebedinsky A."/>
            <person name="Sokolova T."/>
            <person name="Robb F.T."/>
            <person name="Gonzalez J.M."/>
        </authorList>
    </citation>
    <scope>NUCLEOTIDE SEQUENCE [LARGE SCALE GENOMIC DNA]</scope>
    <source>
        <strain evidence="3">DSM 12653</strain>
    </source>
</reference>
<dbReference type="InterPro" id="IPR036259">
    <property type="entry name" value="MFS_trans_sf"/>
</dbReference>
<gene>
    <name evidence="2" type="ORF">CDSM653_01985</name>
</gene>
<comment type="caution">
    <text evidence="2">The sequence shown here is derived from an EMBL/GenBank/DDBJ whole genome shotgun (WGS) entry which is preliminary data.</text>
</comment>
<accession>A0A0F5PL63</accession>
<name>A0A0F5PL63_9THEO</name>
<evidence type="ECO:0008006" key="4">
    <source>
        <dbReference type="Google" id="ProtNLM"/>
    </source>
</evidence>
<evidence type="ECO:0000256" key="1">
    <source>
        <dbReference type="SAM" id="Phobius"/>
    </source>
</evidence>
<keyword evidence="1" id="KW-0812">Transmembrane</keyword>
<keyword evidence="1" id="KW-0472">Membrane</keyword>